<gene>
    <name evidence="2" type="ORF">CQY22_002740</name>
</gene>
<evidence type="ECO:0000313" key="2">
    <source>
        <dbReference type="EMBL" id="PIB77187.1"/>
    </source>
</evidence>
<dbReference type="InterPro" id="IPR000639">
    <property type="entry name" value="Epox_hydrolase-like"/>
</dbReference>
<evidence type="ECO:0000313" key="3">
    <source>
        <dbReference type="Proteomes" id="UP000230551"/>
    </source>
</evidence>
<dbReference type="OrthoDB" id="5495375at2"/>
<dbReference type="RefSeq" id="WP_090588849.1">
    <property type="nucleotide sequence ID" value="NZ_CP104302.1"/>
</dbReference>
<keyword evidence="3" id="KW-1185">Reference proteome</keyword>
<dbReference type="PRINTS" id="PR00412">
    <property type="entry name" value="EPOXHYDRLASE"/>
</dbReference>
<reference evidence="2 3" key="1">
    <citation type="journal article" date="2017" name="Infect. Genet. Evol.">
        <title>The new phylogeny of the genus Mycobacterium: The old and the news.</title>
        <authorList>
            <person name="Tortoli E."/>
            <person name="Fedrizzi T."/>
            <person name="Meehan C.J."/>
            <person name="Trovato A."/>
            <person name="Grottola A."/>
            <person name="Giacobazzi E."/>
            <person name="Serpini G.F."/>
            <person name="Tagliazucchi S."/>
            <person name="Fabio A."/>
            <person name="Bettua C."/>
            <person name="Bertorelli R."/>
            <person name="Frascaro F."/>
            <person name="De Sanctis V."/>
            <person name="Pecorari M."/>
            <person name="Jousson O."/>
            <person name="Segata N."/>
            <person name="Cirillo D.M."/>
        </authorList>
    </citation>
    <scope>NUCLEOTIDE SEQUENCE [LARGE SCALE GENOMIC DNA]</scope>
    <source>
        <strain evidence="2 3">CIP1034565</strain>
    </source>
</reference>
<dbReference type="InterPro" id="IPR050266">
    <property type="entry name" value="AB_hydrolase_sf"/>
</dbReference>
<dbReference type="InterPro" id="IPR000073">
    <property type="entry name" value="AB_hydrolase_1"/>
</dbReference>
<accession>A0A2G5PFV1</accession>
<sequence length="304" mass="31681">MRMRVLIAVVVLLLPGLAVNAVLVGRAERAAEPFGGGEVLALDGPDLNIRSYGGEGPPIVLLHGYASSIQWWEPVADRLAVATGRRVIAIDLVGHGGSEAPRDAADYGADGQAAAVIEALGALGVEHVALVGHSMGGGVATAVAESAPELVDKVVVVDTYGDAGLKSMPALGEAVCWPLLGPALDRFRAIDAVDKSSLQTGFAPDYPVPEFAYRSLQRLTHTGVCDSTVIDDLNATRPVAERLAGLGRPVLVLWGEHDVLTPTEPNVRRYADAGLAPTVIAGSGHSPMVEKPDEFLAAVTPFLR</sequence>
<dbReference type="GO" id="GO:0016020">
    <property type="term" value="C:membrane"/>
    <property type="evidence" value="ECO:0007669"/>
    <property type="project" value="TreeGrafter"/>
</dbReference>
<evidence type="ECO:0000259" key="1">
    <source>
        <dbReference type="Pfam" id="PF00561"/>
    </source>
</evidence>
<dbReference type="SUPFAM" id="SSF53474">
    <property type="entry name" value="alpha/beta-Hydrolases"/>
    <property type="match status" value="1"/>
</dbReference>
<dbReference type="InterPro" id="IPR029058">
    <property type="entry name" value="AB_hydrolase_fold"/>
</dbReference>
<protein>
    <submittedName>
        <fullName evidence="2">Alpha/beta hydrolase</fullName>
    </submittedName>
</protein>
<dbReference type="Pfam" id="PF00561">
    <property type="entry name" value="Abhydrolase_1"/>
    <property type="match status" value="1"/>
</dbReference>
<dbReference type="AlphaFoldDB" id="A0A2G5PFV1"/>
<comment type="caution">
    <text evidence="2">The sequence shown here is derived from an EMBL/GenBank/DDBJ whole genome shotgun (WGS) entry which is preliminary data.</text>
</comment>
<organism evidence="2 3">
    <name type="scientific">Mycolicibacterium brumae</name>
    <dbReference type="NCBI Taxonomy" id="85968"/>
    <lineage>
        <taxon>Bacteria</taxon>
        <taxon>Bacillati</taxon>
        <taxon>Actinomycetota</taxon>
        <taxon>Actinomycetes</taxon>
        <taxon>Mycobacteriales</taxon>
        <taxon>Mycobacteriaceae</taxon>
        <taxon>Mycolicibacterium</taxon>
    </lineage>
</organism>
<proteinExistence type="predicted"/>
<keyword evidence="2" id="KW-0378">Hydrolase</keyword>
<dbReference type="PRINTS" id="PR00111">
    <property type="entry name" value="ABHYDROLASE"/>
</dbReference>
<name>A0A2G5PFV1_9MYCO</name>
<dbReference type="PANTHER" id="PTHR43798:SF33">
    <property type="entry name" value="HYDROLASE, PUTATIVE (AFU_ORTHOLOGUE AFUA_2G14860)-RELATED"/>
    <property type="match status" value="1"/>
</dbReference>
<dbReference type="Gene3D" id="3.40.50.1820">
    <property type="entry name" value="alpha/beta hydrolase"/>
    <property type="match status" value="1"/>
</dbReference>
<dbReference type="EMBL" id="PDCN02000002">
    <property type="protein sequence ID" value="PIB77187.1"/>
    <property type="molecule type" value="Genomic_DNA"/>
</dbReference>
<feature type="domain" description="AB hydrolase-1" evidence="1">
    <location>
        <begin position="57"/>
        <end position="171"/>
    </location>
</feature>
<dbReference type="Proteomes" id="UP000230551">
    <property type="component" value="Unassembled WGS sequence"/>
</dbReference>
<dbReference type="PANTHER" id="PTHR43798">
    <property type="entry name" value="MONOACYLGLYCEROL LIPASE"/>
    <property type="match status" value="1"/>
</dbReference>
<dbReference type="GO" id="GO:0016787">
    <property type="term" value="F:hydrolase activity"/>
    <property type="evidence" value="ECO:0007669"/>
    <property type="project" value="UniProtKB-KW"/>
</dbReference>
<dbReference type="STRING" id="85968.GCA_900073015_02001"/>